<dbReference type="SUPFAM" id="SSF51905">
    <property type="entry name" value="FAD/NAD(P)-binding domain"/>
    <property type="match status" value="1"/>
</dbReference>
<reference evidence="2" key="1">
    <citation type="journal article" date="2015" name="Nature">
        <title>Complex archaea that bridge the gap between prokaryotes and eukaryotes.</title>
        <authorList>
            <person name="Spang A."/>
            <person name="Saw J.H."/>
            <person name="Jorgensen S.L."/>
            <person name="Zaremba-Niedzwiedzka K."/>
            <person name="Martijn J."/>
            <person name="Lind A.E."/>
            <person name="van Eijk R."/>
            <person name="Schleper C."/>
            <person name="Guy L."/>
            <person name="Ettema T.J."/>
        </authorList>
    </citation>
    <scope>NUCLEOTIDE SEQUENCE</scope>
</reference>
<dbReference type="PRINTS" id="PR00420">
    <property type="entry name" value="RNGMNOXGNASE"/>
</dbReference>
<feature type="domain" description="FAD/NAD(P)-binding" evidence="1">
    <location>
        <begin position="3"/>
        <end position="147"/>
    </location>
</feature>
<dbReference type="Pfam" id="PF07992">
    <property type="entry name" value="Pyr_redox_2"/>
    <property type="match status" value="1"/>
</dbReference>
<dbReference type="InterPro" id="IPR023753">
    <property type="entry name" value="FAD/NAD-binding_dom"/>
</dbReference>
<gene>
    <name evidence="2" type="ORF">LCGC14_1947090</name>
</gene>
<evidence type="ECO:0000313" key="2">
    <source>
        <dbReference type="EMBL" id="KKL86201.1"/>
    </source>
</evidence>
<evidence type="ECO:0000259" key="1">
    <source>
        <dbReference type="Pfam" id="PF07992"/>
    </source>
</evidence>
<dbReference type="Gene3D" id="3.50.50.60">
    <property type="entry name" value="FAD/NAD(P)-binding domain"/>
    <property type="match status" value="1"/>
</dbReference>
<protein>
    <recommendedName>
        <fullName evidence="1">FAD/NAD(P)-binding domain-containing protein</fullName>
    </recommendedName>
</protein>
<dbReference type="GO" id="GO:0016491">
    <property type="term" value="F:oxidoreductase activity"/>
    <property type="evidence" value="ECO:0007669"/>
    <property type="project" value="InterPro"/>
</dbReference>
<accession>A0A0F9G6Z7</accession>
<dbReference type="EMBL" id="LAZR01021181">
    <property type="protein sequence ID" value="KKL86201.1"/>
    <property type="molecule type" value="Genomic_DNA"/>
</dbReference>
<name>A0A0F9G6Z7_9ZZZZ</name>
<organism evidence="2">
    <name type="scientific">marine sediment metagenome</name>
    <dbReference type="NCBI Taxonomy" id="412755"/>
    <lineage>
        <taxon>unclassified sequences</taxon>
        <taxon>metagenomes</taxon>
        <taxon>ecological metagenomes</taxon>
    </lineage>
</organism>
<dbReference type="AlphaFoldDB" id="A0A0F9G6Z7"/>
<sequence>MIYDLIIVGSGPAGATAAKIAAEGGANVLLLEAAEEGRYKCCAGGIPLTNEEFSSIPRDIGEREITGGVVVTPKKGPIEFEAAGEKDKGYCMFRTDFDRFLVNIAQDAGAQVIYGFRAKLININSSGGVIVKGPQEFRSKCVILATGLGGARLQRSLGMEVPAMVNGIQVEIAIPESVVNEQFGNRVWEFFDRSLITHGIGWAFPKRNAVSIGILGDNARVSHLKSFLRYPILKNKISGREMMVFKGRKIWAAPIPDKIIAKPYRDRVMIVGDACGTADPILYEGIYQARLSGKLAANVFCKAFEEDDFGELSLKRYFDLLKKHLYDEGLRYTYKIHQLLYHSGLLEDIIDASFSIAMEDPEMMESMTALFTGTQTRKQIWKVMMSRKWKLMRKLGVSNSLHLIPTLFRASRI</sequence>
<dbReference type="PANTHER" id="PTHR42685:SF22">
    <property type="entry name" value="CONDITIONED MEDIUM FACTOR RECEPTOR 1"/>
    <property type="match status" value="1"/>
</dbReference>
<dbReference type="InterPro" id="IPR050407">
    <property type="entry name" value="Geranylgeranyl_reductase"/>
</dbReference>
<dbReference type="InterPro" id="IPR036188">
    <property type="entry name" value="FAD/NAD-bd_sf"/>
</dbReference>
<proteinExistence type="predicted"/>
<dbReference type="PANTHER" id="PTHR42685">
    <property type="entry name" value="GERANYLGERANYL DIPHOSPHATE REDUCTASE"/>
    <property type="match status" value="1"/>
</dbReference>
<comment type="caution">
    <text evidence="2">The sequence shown here is derived from an EMBL/GenBank/DDBJ whole genome shotgun (WGS) entry which is preliminary data.</text>
</comment>